<dbReference type="SUPFAM" id="SSF53756">
    <property type="entry name" value="UDP-Glycosyltransferase/glycogen phosphorylase"/>
    <property type="match status" value="1"/>
</dbReference>
<dbReference type="Proteomes" id="UP001501169">
    <property type="component" value="Unassembled WGS sequence"/>
</dbReference>
<evidence type="ECO:0000313" key="3">
    <source>
        <dbReference type="Proteomes" id="UP001501169"/>
    </source>
</evidence>
<comment type="caution">
    <text evidence="2">The sequence shown here is derived from an EMBL/GenBank/DDBJ whole genome shotgun (WGS) entry which is preliminary data.</text>
</comment>
<proteinExistence type="predicted"/>
<dbReference type="InterPro" id="IPR001296">
    <property type="entry name" value="Glyco_trans_1"/>
</dbReference>
<reference evidence="2 3" key="1">
    <citation type="journal article" date="2019" name="Int. J. Syst. Evol. Microbiol.">
        <title>The Global Catalogue of Microorganisms (GCM) 10K type strain sequencing project: providing services to taxonomists for standard genome sequencing and annotation.</title>
        <authorList>
            <consortium name="The Broad Institute Genomics Platform"/>
            <consortium name="The Broad Institute Genome Sequencing Center for Infectious Disease"/>
            <person name="Wu L."/>
            <person name="Ma J."/>
        </authorList>
    </citation>
    <scope>NUCLEOTIDE SEQUENCE [LARGE SCALE GENOMIC DNA]</scope>
    <source>
        <strain evidence="2 3">JCM 14331</strain>
    </source>
</reference>
<dbReference type="Gene3D" id="3.40.50.2000">
    <property type="entry name" value="Glycogen Phosphorylase B"/>
    <property type="match status" value="2"/>
</dbReference>
<gene>
    <name evidence="2" type="ORF">GCM10009098_02470</name>
</gene>
<feature type="domain" description="Glycosyl transferase family 1" evidence="1">
    <location>
        <begin position="205"/>
        <end position="291"/>
    </location>
</feature>
<dbReference type="EMBL" id="BAAAEO010000001">
    <property type="protein sequence ID" value="GAA0538456.1"/>
    <property type="molecule type" value="Genomic_DNA"/>
</dbReference>
<protein>
    <recommendedName>
        <fullName evidence="1">Glycosyl transferase family 1 domain-containing protein</fullName>
    </recommendedName>
</protein>
<keyword evidence="3" id="KW-1185">Reference proteome</keyword>
<organism evidence="2 3">
    <name type="scientific">Rheinheimera aquimaris</name>
    <dbReference type="NCBI Taxonomy" id="412437"/>
    <lineage>
        <taxon>Bacteria</taxon>
        <taxon>Pseudomonadati</taxon>
        <taxon>Pseudomonadota</taxon>
        <taxon>Gammaproteobacteria</taxon>
        <taxon>Chromatiales</taxon>
        <taxon>Chromatiaceae</taxon>
        <taxon>Rheinheimera</taxon>
    </lineage>
</organism>
<name>A0ABN1DAG3_9GAMM</name>
<dbReference type="Pfam" id="PF00534">
    <property type="entry name" value="Glycos_transf_1"/>
    <property type="match status" value="1"/>
</dbReference>
<sequence length="430" mass="47982">MLFVHGSLAMGGVETFILRMAKQRAAENKTTVIILLSAEHRSDSGLVMEARKYATLLFLPDLTRLPRVLARYFPFHLSLLLPIKPELAKLLKNIEHVHATSGISAYFYAHISKYLPAEVKFTIGVYHSLEFSWGGRALPYFERKNRSLFFDKISKSSIIFFNESMVPLYEKVSGQSFQAVNLFPLGVIESSDTDLKQISQPQGSGNSLKLVSVGRLVPFKTYNLHMIDVVAKLLQDGIAVEYDIYGDGPLEPDMKKKISEQGLQKHINLKGILDYDRFSEVVSSYDIFIGSGSAIVQAAGLGVSAIVGIENTALAETYGFLAELDGFSYNEDGLYAKRPIVEVLQSYSKLPADARVSLSQRHIDKAKEFSMAKCVDNFDRIPCYTLDAKSVFGRLPFLTRFCYSASLFMSSLKARLSNSSLSERVRENSV</sequence>
<evidence type="ECO:0000259" key="1">
    <source>
        <dbReference type="Pfam" id="PF00534"/>
    </source>
</evidence>
<evidence type="ECO:0000313" key="2">
    <source>
        <dbReference type="EMBL" id="GAA0538456.1"/>
    </source>
</evidence>
<accession>A0ABN1DAG3</accession>
<dbReference type="RefSeq" id="WP_226765816.1">
    <property type="nucleotide sequence ID" value="NZ_BAAAEO010000001.1"/>
</dbReference>